<dbReference type="EMBL" id="BMIL01000002">
    <property type="protein sequence ID" value="GGC55299.1"/>
    <property type="molecule type" value="Genomic_DNA"/>
</dbReference>
<dbReference type="AlphaFoldDB" id="A0A916U0U2"/>
<sequence>MPHKMEYMIVYHPAFDLYHSVYRMLQILTHFNRNDYVETERLRIWDFYLLFPDKISTIKLKNNEKDIKELIKTFIKKSDNPYELLLDNRKVFERIKPYQLGALKCLASYGIIDKDYLNTNRITIISKEILSTYSSKFEALSSKENNAISLLTSHFYLMSLYGEGGLKDRTQLLESKYDAQ</sequence>
<reference evidence="1" key="2">
    <citation type="submission" date="2020-09" db="EMBL/GenBank/DDBJ databases">
        <authorList>
            <person name="Sun Q."/>
            <person name="Zhou Y."/>
        </authorList>
    </citation>
    <scope>NUCLEOTIDE SEQUENCE</scope>
    <source>
        <strain evidence="1">CGMCC 1.15343</strain>
    </source>
</reference>
<dbReference type="Proteomes" id="UP000651668">
    <property type="component" value="Unassembled WGS sequence"/>
</dbReference>
<dbReference type="InterPro" id="IPR046901">
    <property type="entry name" value="ABC-3C_MC5"/>
</dbReference>
<name>A0A916U0U2_9SPHI</name>
<dbReference type="Pfam" id="PF20291">
    <property type="entry name" value="MC5"/>
    <property type="match status" value="1"/>
</dbReference>
<reference evidence="1" key="1">
    <citation type="journal article" date="2014" name="Int. J. Syst. Evol. Microbiol.">
        <title>Complete genome sequence of Corynebacterium casei LMG S-19264T (=DSM 44701T), isolated from a smear-ripened cheese.</title>
        <authorList>
            <consortium name="US DOE Joint Genome Institute (JGI-PGF)"/>
            <person name="Walter F."/>
            <person name="Albersmeier A."/>
            <person name="Kalinowski J."/>
            <person name="Ruckert C."/>
        </authorList>
    </citation>
    <scope>NUCLEOTIDE SEQUENCE</scope>
    <source>
        <strain evidence="1">CGMCC 1.15343</strain>
    </source>
</reference>
<keyword evidence="2" id="KW-1185">Reference proteome</keyword>
<evidence type="ECO:0000313" key="2">
    <source>
        <dbReference type="Proteomes" id="UP000651668"/>
    </source>
</evidence>
<evidence type="ECO:0000313" key="1">
    <source>
        <dbReference type="EMBL" id="GGC55299.1"/>
    </source>
</evidence>
<gene>
    <name evidence="1" type="ORF">GCM10011387_06150</name>
</gene>
<organism evidence="1 2">
    <name type="scientific">Pedobacter quisquiliarum</name>
    <dbReference type="NCBI Taxonomy" id="1834438"/>
    <lineage>
        <taxon>Bacteria</taxon>
        <taxon>Pseudomonadati</taxon>
        <taxon>Bacteroidota</taxon>
        <taxon>Sphingobacteriia</taxon>
        <taxon>Sphingobacteriales</taxon>
        <taxon>Sphingobacteriaceae</taxon>
        <taxon>Pedobacter</taxon>
    </lineage>
</organism>
<protein>
    <submittedName>
        <fullName evidence="1">Uncharacterized protein</fullName>
    </submittedName>
</protein>
<comment type="caution">
    <text evidence="1">The sequence shown here is derived from an EMBL/GenBank/DDBJ whole genome shotgun (WGS) entry which is preliminary data.</text>
</comment>
<proteinExistence type="predicted"/>
<accession>A0A916U0U2</accession>